<evidence type="ECO:0000313" key="2">
    <source>
        <dbReference type="EMBL" id="CAF4426104.1"/>
    </source>
</evidence>
<feature type="non-terminal residue" evidence="2">
    <location>
        <position position="116"/>
    </location>
</feature>
<feature type="region of interest" description="Disordered" evidence="1">
    <location>
        <begin position="81"/>
        <end position="116"/>
    </location>
</feature>
<dbReference type="Proteomes" id="UP000663844">
    <property type="component" value="Unassembled WGS sequence"/>
</dbReference>
<proteinExistence type="predicted"/>
<sequence length="116" mass="13384">MKRLESFEKGIIAYFRSRNEDNLKKSIPAINTLKPKISSSDIVRPSDVLPTYNQTSWTTDVNQPNNDNVEYIHLQNMHSGHNINEQNSIPLNNLNDSYNHTSSSFKNYSQGYLNHE</sequence>
<name>A0A820QV48_9BILA</name>
<dbReference type="EMBL" id="CAJOAZ010029557">
    <property type="protein sequence ID" value="CAF4426104.1"/>
    <property type="molecule type" value="Genomic_DNA"/>
</dbReference>
<dbReference type="AlphaFoldDB" id="A0A820QV48"/>
<comment type="caution">
    <text evidence="2">The sequence shown here is derived from an EMBL/GenBank/DDBJ whole genome shotgun (WGS) entry which is preliminary data.</text>
</comment>
<accession>A0A820QV48</accession>
<organism evidence="2 3">
    <name type="scientific">Adineta steineri</name>
    <dbReference type="NCBI Taxonomy" id="433720"/>
    <lineage>
        <taxon>Eukaryota</taxon>
        <taxon>Metazoa</taxon>
        <taxon>Spiralia</taxon>
        <taxon>Gnathifera</taxon>
        <taxon>Rotifera</taxon>
        <taxon>Eurotatoria</taxon>
        <taxon>Bdelloidea</taxon>
        <taxon>Adinetida</taxon>
        <taxon>Adinetidae</taxon>
        <taxon>Adineta</taxon>
    </lineage>
</organism>
<protein>
    <submittedName>
        <fullName evidence="2">Uncharacterized protein</fullName>
    </submittedName>
</protein>
<gene>
    <name evidence="2" type="ORF">OXD698_LOCUS52940</name>
</gene>
<reference evidence="2" key="1">
    <citation type="submission" date="2021-02" db="EMBL/GenBank/DDBJ databases">
        <authorList>
            <person name="Nowell W R."/>
        </authorList>
    </citation>
    <scope>NUCLEOTIDE SEQUENCE</scope>
</reference>
<evidence type="ECO:0000313" key="3">
    <source>
        <dbReference type="Proteomes" id="UP000663844"/>
    </source>
</evidence>
<evidence type="ECO:0000256" key="1">
    <source>
        <dbReference type="SAM" id="MobiDB-lite"/>
    </source>
</evidence>